<evidence type="ECO:0000313" key="1">
    <source>
        <dbReference type="EMBL" id="MBW89847.1"/>
    </source>
</evidence>
<proteinExistence type="predicted"/>
<sequence length="132" mass="14189">MTIFCTVRSCPVKHMPTTLSLVSLLQHALTTKNTGPLLSRGPKVLSLISMLFSSTPCKAKDIRFLIVSTESHSARSTKGTPIAFSTGSPVSSAALEFHPFMLPEASTATMGTLAVSIRRTISFVRIRSSSTF</sequence>
<dbReference type="EMBL" id="GGEC01009364">
    <property type="protein sequence ID" value="MBW89847.1"/>
    <property type="molecule type" value="Transcribed_RNA"/>
</dbReference>
<protein>
    <submittedName>
        <fullName evidence="1">Phytochrome C</fullName>
    </submittedName>
</protein>
<dbReference type="AlphaFoldDB" id="A0A2P2J8X6"/>
<name>A0A2P2J8X6_RHIMU</name>
<reference evidence="1" key="1">
    <citation type="submission" date="2018-02" db="EMBL/GenBank/DDBJ databases">
        <title>Rhizophora mucronata_Transcriptome.</title>
        <authorList>
            <person name="Meera S.P."/>
            <person name="Sreeshan A."/>
            <person name="Augustine A."/>
        </authorList>
    </citation>
    <scope>NUCLEOTIDE SEQUENCE</scope>
    <source>
        <tissue evidence="1">Leaf</tissue>
    </source>
</reference>
<organism evidence="1">
    <name type="scientific">Rhizophora mucronata</name>
    <name type="common">Asiatic mangrove</name>
    <dbReference type="NCBI Taxonomy" id="61149"/>
    <lineage>
        <taxon>Eukaryota</taxon>
        <taxon>Viridiplantae</taxon>
        <taxon>Streptophyta</taxon>
        <taxon>Embryophyta</taxon>
        <taxon>Tracheophyta</taxon>
        <taxon>Spermatophyta</taxon>
        <taxon>Magnoliopsida</taxon>
        <taxon>eudicotyledons</taxon>
        <taxon>Gunneridae</taxon>
        <taxon>Pentapetalae</taxon>
        <taxon>rosids</taxon>
        <taxon>fabids</taxon>
        <taxon>Malpighiales</taxon>
        <taxon>Rhizophoraceae</taxon>
        <taxon>Rhizophora</taxon>
    </lineage>
</organism>
<accession>A0A2P2J8X6</accession>